<sequence length="283" mass="33275">MRKNWIYLLILGLLVSCSFFEKEVQVDAVAQIGDVYLTRAEIQSILPVEYTENDSILIVQKFIDEWATDQMLMANARQNISEEKQQNLDVLIQRYKTELYAQAYLQELIKQNLDTSVSKEAIQDYFKARKEEFVLNEDLVKFRYLWVDKTYSELDKVTNWFEKGDRKSLKILDSLSLGFRSYSLNDSIWVKKSILLDRILPITAANENEYIIPGRSWELEDSLGVYLVRFKDVLRRGEQAPLSYVNPTIKQILRNQRKLAYIKKIEKDLLNEAIESNRLKINP</sequence>
<protein>
    <recommendedName>
        <fullName evidence="3">PpiC domain-containing protein</fullName>
    </recommendedName>
</protein>
<dbReference type="PROSITE" id="PS51257">
    <property type="entry name" value="PROKAR_LIPOPROTEIN"/>
    <property type="match status" value="1"/>
</dbReference>
<dbReference type="RefSeq" id="WP_041494887.1">
    <property type="nucleotide sequence ID" value="NZ_AP014548.1"/>
</dbReference>
<name>W8VZ86_9FLAO</name>
<reference evidence="1 2" key="1">
    <citation type="journal article" date="2014" name="Proc. Natl. Acad. Sci. U.S.A.">
        <title>Functional characterization of flavobacteria rhodopsins reveals a unique class of light-driven chloride pump in bacteria.</title>
        <authorList>
            <person name="Yoshizawa S."/>
            <person name="Kumagai Y."/>
            <person name="Kim H."/>
            <person name="Ogura Y."/>
            <person name="Hayashi T."/>
            <person name="Iwasaki W."/>
            <person name="DeLong E.F."/>
            <person name="Kogure K."/>
        </authorList>
    </citation>
    <scope>NUCLEOTIDE SEQUENCE [LARGE SCALE GENOMIC DNA]</scope>
    <source>
        <strain evidence="1 2">S1-08</strain>
    </source>
</reference>
<evidence type="ECO:0000313" key="2">
    <source>
        <dbReference type="Proteomes" id="UP000031760"/>
    </source>
</evidence>
<dbReference type="Proteomes" id="UP000031760">
    <property type="component" value="Chromosome"/>
</dbReference>
<dbReference type="HOGENOM" id="CLU_080679_0_0_10"/>
<organism evidence="1 2">
    <name type="scientific">Nonlabens marinus S1-08</name>
    <dbReference type="NCBI Taxonomy" id="1454201"/>
    <lineage>
        <taxon>Bacteria</taxon>
        <taxon>Pseudomonadati</taxon>
        <taxon>Bacteroidota</taxon>
        <taxon>Flavobacteriia</taxon>
        <taxon>Flavobacteriales</taxon>
        <taxon>Flavobacteriaceae</taxon>
        <taxon>Nonlabens</taxon>
    </lineage>
</organism>
<gene>
    <name evidence="1" type="ORF">NMS_0132</name>
</gene>
<proteinExistence type="predicted"/>
<accession>W8VZ86</accession>
<keyword evidence="2" id="KW-1185">Reference proteome</keyword>
<evidence type="ECO:0000313" key="1">
    <source>
        <dbReference type="EMBL" id="BAO54141.1"/>
    </source>
</evidence>
<dbReference type="STRING" id="1454201.NMS_0132"/>
<dbReference type="AlphaFoldDB" id="W8VZ86"/>
<evidence type="ECO:0008006" key="3">
    <source>
        <dbReference type="Google" id="ProtNLM"/>
    </source>
</evidence>
<dbReference type="KEGG" id="nmf:NMS_0132"/>
<dbReference type="EMBL" id="AP014548">
    <property type="protein sequence ID" value="BAO54141.1"/>
    <property type="molecule type" value="Genomic_DNA"/>
</dbReference>